<proteinExistence type="predicted"/>
<dbReference type="EMBL" id="CM010630">
    <property type="protein sequence ID" value="RID71566.1"/>
    <property type="molecule type" value="Genomic_DNA"/>
</dbReference>
<dbReference type="AlphaFoldDB" id="A0A398A8R2"/>
<gene>
    <name evidence="1" type="ORF">BRARA_C03497</name>
</gene>
<dbReference type="Proteomes" id="UP000264353">
    <property type="component" value="Chromosome A3"/>
</dbReference>
<organism evidence="1 2">
    <name type="scientific">Brassica campestris</name>
    <name type="common">Field mustard</name>
    <dbReference type="NCBI Taxonomy" id="3711"/>
    <lineage>
        <taxon>Eukaryota</taxon>
        <taxon>Viridiplantae</taxon>
        <taxon>Streptophyta</taxon>
        <taxon>Embryophyta</taxon>
        <taxon>Tracheophyta</taxon>
        <taxon>Spermatophyta</taxon>
        <taxon>Magnoliopsida</taxon>
        <taxon>eudicotyledons</taxon>
        <taxon>Gunneridae</taxon>
        <taxon>Pentapetalae</taxon>
        <taxon>rosids</taxon>
        <taxon>malvids</taxon>
        <taxon>Brassicales</taxon>
        <taxon>Brassicaceae</taxon>
        <taxon>Brassiceae</taxon>
        <taxon>Brassica</taxon>
    </lineage>
</organism>
<sequence>MAMTIVPLCCPSFFFYCNTSSKNIICKQWFFTIHRISFRCTLNLLIVKLPRRFIHSNTNTHRQIQTSHICFHHRYTYSPSSI</sequence>
<name>A0A398A8R2_BRACM</name>
<protein>
    <submittedName>
        <fullName evidence="1">Uncharacterized protein</fullName>
    </submittedName>
</protein>
<evidence type="ECO:0000313" key="1">
    <source>
        <dbReference type="EMBL" id="RID71566.1"/>
    </source>
</evidence>
<evidence type="ECO:0000313" key="2">
    <source>
        <dbReference type="Proteomes" id="UP000264353"/>
    </source>
</evidence>
<reference evidence="1 2" key="1">
    <citation type="submission" date="2018-06" db="EMBL/GenBank/DDBJ databases">
        <title>WGS assembly of Brassica rapa FPsc.</title>
        <authorList>
            <person name="Bowman J."/>
            <person name="Kohchi T."/>
            <person name="Yamato K."/>
            <person name="Jenkins J."/>
            <person name="Shu S."/>
            <person name="Ishizaki K."/>
            <person name="Yamaoka S."/>
            <person name="Nishihama R."/>
            <person name="Nakamura Y."/>
            <person name="Berger F."/>
            <person name="Adam C."/>
            <person name="Aki S."/>
            <person name="Althoff F."/>
            <person name="Araki T."/>
            <person name="Arteaga-Vazquez M."/>
            <person name="Balasubrmanian S."/>
            <person name="Bauer D."/>
            <person name="Boehm C."/>
            <person name="Briginshaw L."/>
            <person name="Caballero-Perez J."/>
            <person name="Catarino B."/>
            <person name="Chen F."/>
            <person name="Chiyoda S."/>
            <person name="Chovatia M."/>
            <person name="Davies K."/>
            <person name="Delmans M."/>
            <person name="Demura T."/>
            <person name="Dierschke T."/>
            <person name="Dolan L."/>
            <person name="Dorantes-Acosta A."/>
            <person name="Eklund D."/>
            <person name="Florent S."/>
            <person name="Flores-Sandoval E."/>
            <person name="Fujiyama A."/>
            <person name="Fukuzawa H."/>
            <person name="Galik B."/>
            <person name="Grimanelli D."/>
            <person name="Grimwood J."/>
            <person name="Grossniklaus U."/>
            <person name="Hamada T."/>
            <person name="Haseloff J."/>
            <person name="Hetherington A."/>
            <person name="Higo A."/>
            <person name="Hirakawa Y."/>
            <person name="Hundley H."/>
            <person name="Ikeda Y."/>
            <person name="Inoue K."/>
            <person name="Inoue S."/>
            <person name="Ishida S."/>
            <person name="Jia Q."/>
            <person name="Kakita M."/>
            <person name="Kanazawa T."/>
            <person name="Kawai Y."/>
            <person name="Kawashima T."/>
            <person name="Kennedy M."/>
            <person name="Kinose K."/>
            <person name="Kinoshita T."/>
            <person name="Kohara Y."/>
            <person name="Koide E."/>
            <person name="Komatsu K."/>
            <person name="Kopischke S."/>
            <person name="Kubo M."/>
            <person name="Kyozuka J."/>
            <person name="Lagercrantz U."/>
            <person name="Lin S."/>
            <person name="Lindquist E."/>
            <person name="Lipzen A."/>
            <person name="Lu C."/>
            <person name="Luna E."/>
            <person name="Martienssen R."/>
            <person name="Minamino N."/>
            <person name="Mizutani M."/>
            <person name="Mizutani M."/>
            <person name="Mochizuki N."/>
            <person name="Monte I."/>
            <person name="Mosher R."/>
            <person name="Nagasaki H."/>
            <person name="Nakagami H."/>
            <person name="Naramoto S."/>
            <person name="Nishitani K."/>
            <person name="Ohtani M."/>
            <person name="Okamoto T."/>
            <person name="Okumura M."/>
            <person name="Phillips J."/>
            <person name="Pollak B."/>
            <person name="Reinders A."/>
            <person name="Roevekamp M."/>
            <person name="Sano R."/>
            <person name="Sawa S."/>
            <person name="Schmid M."/>
            <person name="Shirakawa M."/>
            <person name="Solano R."/>
            <person name="Spunde A."/>
            <person name="Suetsugu N."/>
            <person name="Sugano S."/>
            <person name="Sugiyama A."/>
            <person name="Sun R."/>
            <person name="Suzuki Y."/>
            <person name="Takenaka M."/>
            <person name="Takezawa D."/>
            <person name="Tomogane H."/>
            <person name="Tsuzuki M."/>
            <person name="Ueda T."/>
            <person name="Umeda M."/>
            <person name="Ward J."/>
            <person name="Watanabe Y."/>
            <person name="Yazaki K."/>
            <person name="Yokoyama R."/>
            <person name="Yoshitake Y."/>
            <person name="Yotsui I."/>
            <person name="Zachgo S."/>
            <person name="Schmutz J."/>
        </authorList>
    </citation>
    <scope>NUCLEOTIDE SEQUENCE [LARGE SCALE GENOMIC DNA]</scope>
    <source>
        <strain evidence="2">cv. B-3</strain>
    </source>
</reference>
<accession>A0A398A8R2</accession>